<dbReference type="InterPro" id="IPR016135">
    <property type="entry name" value="UBQ-conjugating_enzyme/RWD"/>
</dbReference>
<evidence type="ECO:0000256" key="3">
    <source>
        <dbReference type="ARBA" id="ARBA00022490"/>
    </source>
</evidence>
<reference evidence="9" key="1">
    <citation type="submission" date="2021-02" db="EMBL/GenBank/DDBJ databases">
        <authorList>
            <person name="Dougan E. K."/>
            <person name="Rhodes N."/>
            <person name="Thang M."/>
            <person name="Chan C."/>
        </authorList>
    </citation>
    <scope>NUCLEOTIDE SEQUENCE</scope>
</reference>
<dbReference type="InterPro" id="IPR023582">
    <property type="entry name" value="Impact"/>
</dbReference>
<evidence type="ECO:0000256" key="5">
    <source>
        <dbReference type="ARBA" id="ARBA00022845"/>
    </source>
</evidence>
<keyword evidence="4" id="KW-0678">Repressor</keyword>
<dbReference type="SMART" id="SM00591">
    <property type="entry name" value="RWD"/>
    <property type="match status" value="1"/>
</dbReference>
<evidence type="ECO:0000313" key="10">
    <source>
        <dbReference type="Proteomes" id="UP000604046"/>
    </source>
</evidence>
<evidence type="ECO:0000256" key="1">
    <source>
        <dbReference type="ARBA" id="ARBA00004496"/>
    </source>
</evidence>
<dbReference type="SUPFAM" id="SSF54211">
    <property type="entry name" value="Ribosomal protein S5 domain 2-like"/>
    <property type="match status" value="1"/>
</dbReference>
<proteinExistence type="inferred from homology"/>
<dbReference type="InterPro" id="IPR036956">
    <property type="entry name" value="Impact_N_sf"/>
</dbReference>
<evidence type="ECO:0000256" key="2">
    <source>
        <dbReference type="ARBA" id="ARBA00007665"/>
    </source>
</evidence>
<keyword evidence="5" id="KW-0810">Translation regulation</keyword>
<dbReference type="EMBL" id="CAJNDS010002495">
    <property type="protein sequence ID" value="CAE7497932.1"/>
    <property type="molecule type" value="Genomic_DNA"/>
</dbReference>
<keyword evidence="3" id="KW-0963">Cytoplasm</keyword>
<dbReference type="Pfam" id="PF01205">
    <property type="entry name" value="Impact_N"/>
    <property type="match status" value="1"/>
</dbReference>
<feature type="compositionally biased region" description="Polar residues" evidence="7">
    <location>
        <begin position="957"/>
        <end position="977"/>
    </location>
</feature>
<dbReference type="InterPro" id="IPR020568">
    <property type="entry name" value="Ribosomal_Su5_D2-typ_SF"/>
</dbReference>
<dbReference type="Gene3D" id="3.30.230.30">
    <property type="entry name" value="Impact, N-terminal domain"/>
    <property type="match status" value="1"/>
</dbReference>
<dbReference type="PROSITE" id="PS50908">
    <property type="entry name" value="RWD"/>
    <property type="match status" value="1"/>
</dbReference>
<protein>
    <submittedName>
        <fullName evidence="9">Impact-A protein</fullName>
    </submittedName>
</protein>
<feature type="region of interest" description="Disordered" evidence="7">
    <location>
        <begin position="854"/>
        <end position="999"/>
    </location>
</feature>
<dbReference type="Pfam" id="PF05773">
    <property type="entry name" value="RWD"/>
    <property type="match status" value="1"/>
</dbReference>
<evidence type="ECO:0000256" key="7">
    <source>
        <dbReference type="SAM" id="MobiDB-lite"/>
    </source>
</evidence>
<evidence type="ECO:0000256" key="4">
    <source>
        <dbReference type="ARBA" id="ARBA00022491"/>
    </source>
</evidence>
<comment type="subcellular location">
    <subcellularLocation>
        <location evidence="1">Cytoplasm</location>
    </subcellularLocation>
</comment>
<dbReference type="PANTHER" id="PTHR16301">
    <property type="entry name" value="IMPACT-RELATED"/>
    <property type="match status" value="1"/>
</dbReference>
<accession>A0A812STS1</accession>
<comment type="similarity">
    <text evidence="2">Belongs to the IMPACT family.</text>
</comment>
<dbReference type="SUPFAM" id="SSF54495">
    <property type="entry name" value="UBC-like"/>
    <property type="match status" value="1"/>
</dbReference>
<feature type="compositionally biased region" description="Basic and acidic residues" evidence="7">
    <location>
        <begin position="906"/>
        <end position="923"/>
    </location>
</feature>
<keyword evidence="6" id="KW-0346">Stress response</keyword>
<dbReference type="GO" id="GO:0140469">
    <property type="term" value="P:GCN2-mediated signaling"/>
    <property type="evidence" value="ECO:0007669"/>
    <property type="project" value="TreeGrafter"/>
</dbReference>
<name>A0A812STS1_9DINO</name>
<gene>
    <name evidence="9" type="primary">impact-A</name>
    <name evidence="9" type="ORF">SNAT2548_LOCUS27890</name>
</gene>
<keyword evidence="10" id="KW-1185">Reference proteome</keyword>
<dbReference type="InterPro" id="IPR001498">
    <property type="entry name" value="Impact_N"/>
</dbReference>
<sequence length="1321" mass="145068">MVQGPRPGCPEQTVQKQESCTSRCASKPSSEAVARKDSVCAGSGPVSYQNATDWSGPATALSLAWLRSCPACTREEGAFALVFGRSWPWPGAEARKLLGRVREVQMDRATVQLYWESSESQRASPQGPAAPAMELSPLQGFIDLKAIPAAKRQLLLTGRDVGVQVSPLAVHTPADGLLPLMLADSGPGRGQQPVRPARPRKPQPQPGWLAKNQRSSSTYWGNARSLPFCLAGHLARHLRGSVRELRTRSAVVQIFWETSPVPGQEPQLGPVIGTIRMQDLLAAYGKTHPRRQPRCEDFLCEGQLVCVNVIGATSTANEPALALALSTYQPALSWSPPPPCAGRAPPVEWRRFLDKHGLVVESANLKQSPAEAIEVFRRELGSQRTPATETLAATIWELTQTGQDMVVSGAFPTEERLILQSLLALRHVAALPRSPSRQPDVLILCSKSFSERFRSTCRQGSSSDGQPCKRVLRQTLSGTTSEILRKARLNPELLSRVSLVIVDMLPAAKRTLEQLEKVLAFMPNGRRWGPSYVFHRETLPANGTVAETALVDAPARLQFANGLCGAHIRMQMVSDDSAKEAAALISQVHARQSILVFTHEESALLDELRRVVSAHALKSERLRIRNSATPWRLEQSQSFDIVLHVSPPPSAREYLRRLASCSKEAISLVTRSGSAGTVHQSWAKHVLDFATDAELAKLQRLAPLDRPRGQGENVENVESEQLEADKGVDPVELSHSFQKDYSLHAGEDVELVWRAGAETDLFEGRFACLAAAVSDHALTVEGPAPSAGSELRSLPAPLLQLRLNFRGAFGPSQPRKLSRFKTTEPYFEAFIFQDLLFFPPKLAVRMELRRNIGNDGEAFPATEPRRGRWQKASALQPKEGNTDSAEEARTAVDDSDDEGFWGTLPPREEVPKIAEAEPKEPAKPAHARWQLEQPAYRQADQRQDRLRGRLSQKQRKQQSWENQASSAVPNVKKSQGYTEPDAIDPPVPSRAPEAPRQPPHEALREALEVELDPSADDERSVLEAIYGNEFESLSANEWRVVLPGTAGAPSAAVRFLLPAGYPRSGEPPVPLFDCEGASQGLRHAATEALAELVENWEPPTEGEGCIYQWVERIRECLEPALAAEVFQRDEMDTAIAKSLAAAEEATVQAAASKSFTFLPANPQYGQRRRVFDASSFDDANAVEILRGESFVDRKSTFQGFAAKVSNQGQVNWVLRTLLEDRKIAVATHNMFAYRFRDDARNIQVADNEDDGEDGAGSKLAELLNLAGCEEVFVMVSRWYGGIQLGPDRFKHIARAASVLLDEAGWSSRGRGASGAGQRKKK</sequence>
<dbReference type="Gene3D" id="3.10.110.10">
    <property type="entry name" value="Ubiquitin Conjugating Enzyme"/>
    <property type="match status" value="1"/>
</dbReference>
<organism evidence="9 10">
    <name type="scientific">Symbiodinium natans</name>
    <dbReference type="NCBI Taxonomy" id="878477"/>
    <lineage>
        <taxon>Eukaryota</taxon>
        <taxon>Sar</taxon>
        <taxon>Alveolata</taxon>
        <taxon>Dinophyceae</taxon>
        <taxon>Suessiales</taxon>
        <taxon>Symbiodiniaceae</taxon>
        <taxon>Symbiodinium</taxon>
    </lineage>
</organism>
<evidence type="ECO:0000256" key="6">
    <source>
        <dbReference type="ARBA" id="ARBA00023016"/>
    </source>
</evidence>
<dbReference type="OrthoDB" id="69641at2759"/>
<dbReference type="GO" id="GO:0006446">
    <property type="term" value="P:regulation of translational initiation"/>
    <property type="evidence" value="ECO:0007669"/>
    <property type="project" value="TreeGrafter"/>
</dbReference>
<evidence type="ECO:0000259" key="8">
    <source>
        <dbReference type="PROSITE" id="PS50908"/>
    </source>
</evidence>
<dbReference type="GO" id="GO:0005737">
    <property type="term" value="C:cytoplasm"/>
    <property type="evidence" value="ECO:0007669"/>
    <property type="project" value="UniProtKB-SubCell"/>
</dbReference>
<dbReference type="InterPro" id="IPR006575">
    <property type="entry name" value="RWD_dom"/>
</dbReference>
<evidence type="ECO:0000313" key="9">
    <source>
        <dbReference type="EMBL" id="CAE7497932.1"/>
    </source>
</evidence>
<dbReference type="Proteomes" id="UP000604046">
    <property type="component" value="Unassembled WGS sequence"/>
</dbReference>
<feature type="domain" description="RWD" evidence="8">
    <location>
        <begin position="1017"/>
        <end position="1120"/>
    </location>
</feature>
<dbReference type="PANTHER" id="PTHR16301:SF25">
    <property type="entry name" value="PROTEIN IMPACT"/>
    <property type="match status" value="1"/>
</dbReference>
<comment type="caution">
    <text evidence="9">The sequence shown here is derived from an EMBL/GenBank/DDBJ whole genome shotgun (WGS) entry which is preliminary data.</text>
</comment>
<feature type="region of interest" description="Disordered" evidence="7">
    <location>
        <begin position="181"/>
        <end position="214"/>
    </location>
</feature>